<keyword evidence="10" id="KW-1185">Reference proteome</keyword>
<feature type="transmembrane region" description="Helical" evidence="8">
    <location>
        <begin position="204"/>
        <end position="232"/>
    </location>
</feature>
<evidence type="ECO:0000256" key="1">
    <source>
        <dbReference type="ARBA" id="ARBA00004651"/>
    </source>
</evidence>
<evidence type="ECO:0000256" key="8">
    <source>
        <dbReference type="RuleBase" id="RU363041"/>
    </source>
</evidence>
<dbReference type="Proteomes" id="UP000321685">
    <property type="component" value="Unassembled WGS sequence"/>
</dbReference>
<evidence type="ECO:0000256" key="5">
    <source>
        <dbReference type="ARBA" id="ARBA00022692"/>
    </source>
</evidence>
<dbReference type="PANTHER" id="PTHR30269:SF0">
    <property type="entry name" value="MEMBRANE TRANSPORTER PROTEIN YFCA-RELATED"/>
    <property type="match status" value="1"/>
</dbReference>
<dbReference type="InterPro" id="IPR002781">
    <property type="entry name" value="TM_pro_TauE-like"/>
</dbReference>
<comment type="caution">
    <text evidence="9">The sequence shown here is derived from an EMBL/GenBank/DDBJ whole genome shotgun (WGS) entry which is preliminary data.</text>
</comment>
<dbReference type="Pfam" id="PF01925">
    <property type="entry name" value="TauE"/>
    <property type="match status" value="1"/>
</dbReference>
<dbReference type="EMBL" id="BJVJ01000036">
    <property type="protein sequence ID" value="GEL24599.1"/>
    <property type="molecule type" value="Genomic_DNA"/>
</dbReference>
<sequence>MPLTTTLPCGVRTFLGDDPEAVDAAARPTRPRPELYGPPVWRDHHGVAAAKAEDADYRRDVLHLTAGSLTFLLVAGLVAGAVNAIAGGGSLLVFPALLAVGLPPLNANVTNSIAQWPGYLGNVVGQRTELVGQGRRIAFTAVAAVAGAAVGCVLLLLLPQSVFDAVVPVLVLLASLVMAVGPWLKKKIGTPEAEAPDRMGVLLPAVFLAAVYGGYFGGALGVILISTLSLLANDRLVRLNALKGLLSLIVATVTVLIFSLRAPVEWSAVALLAPATLVGGFVGARIARRMPENVLRWCVVLLGVGVSIWLFLT</sequence>
<evidence type="ECO:0000256" key="7">
    <source>
        <dbReference type="ARBA" id="ARBA00023136"/>
    </source>
</evidence>
<dbReference type="AlphaFoldDB" id="A0A511DIG8"/>
<feature type="transmembrane region" description="Helical" evidence="8">
    <location>
        <begin position="165"/>
        <end position="184"/>
    </location>
</feature>
<evidence type="ECO:0000256" key="3">
    <source>
        <dbReference type="ARBA" id="ARBA00022448"/>
    </source>
</evidence>
<comment type="similarity">
    <text evidence="2 8">Belongs to the 4-toluene sulfonate uptake permease (TSUP) (TC 2.A.102) family.</text>
</comment>
<evidence type="ECO:0000256" key="6">
    <source>
        <dbReference type="ARBA" id="ARBA00022989"/>
    </source>
</evidence>
<comment type="subcellular location">
    <subcellularLocation>
        <location evidence="1 8">Cell membrane</location>
        <topology evidence="1 8">Multi-pass membrane protein</topology>
    </subcellularLocation>
</comment>
<organism evidence="9 10">
    <name type="scientific">Pseudonocardia sulfidoxydans NBRC 16205</name>
    <dbReference type="NCBI Taxonomy" id="1223511"/>
    <lineage>
        <taxon>Bacteria</taxon>
        <taxon>Bacillati</taxon>
        <taxon>Actinomycetota</taxon>
        <taxon>Actinomycetes</taxon>
        <taxon>Pseudonocardiales</taxon>
        <taxon>Pseudonocardiaceae</taxon>
        <taxon>Pseudonocardia</taxon>
    </lineage>
</organism>
<proteinExistence type="inferred from homology"/>
<accession>A0A511DIG8</accession>
<evidence type="ECO:0000256" key="4">
    <source>
        <dbReference type="ARBA" id="ARBA00022475"/>
    </source>
</evidence>
<feature type="transmembrane region" description="Helical" evidence="8">
    <location>
        <begin position="268"/>
        <end position="287"/>
    </location>
</feature>
<feature type="transmembrane region" description="Helical" evidence="8">
    <location>
        <begin position="294"/>
        <end position="312"/>
    </location>
</feature>
<keyword evidence="5 8" id="KW-0812">Transmembrane</keyword>
<keyword evidence="3" id="KW-0813">Transport</keyword>
<evidence type="ECO:0000313" key="9">
    <source>
        <dbReference type="EMBL" id="GEL24599.1"/>
    </source>
</evidence>
<evidence type="ECO:0000313" key="10">
    <source>
        <dbReference type="Proteomes" id="UP000321685"/>
    </source>
</evidence>
<protein>
    <recommendedName>
        <fullName evidence="8">Probable membrane transporter protein</fullName>
    </recommendedName>
</protein>
<feature type="transmembrane region" description="Helical" evidence="8">
    <location>
        <begin position="244"/>
        <end position="262"/>
    </location>
</feature>
<feature type="transmembrane region" description="Helical" evidence="8">
    <location>
        <begin position="69"/>
        <end position="98"/>
    </location>
</feature>
<reference evidence="9 10" key="1">
    <citation type="submission" date="2019-07" db="EMBL/GenBank/DDBJ databases">
        <title>Whole genome shotgun sequence of Pseudonocardia sulfidoxydans NBRC 16205.</title>
        <authorList>
            <person name="Hosoyama A."/>
            <person name="Uohara A."/>
            <person name="Ohji S."/>
            <person name="Ichikawa N."/>
        </authorList>
    </citation>
    <scope>NUCLEOTIDE SEQUENCE [LARGE SCALE GENOMIC DNA]</scope>
    <source>
        <strain evidence="9 10">NBRC 16205</strain>
    </source>
</reference>
<evidence type="ECO:0000256" key="2">
    <source>
        <dbReference type="ARBA" id="ARBA00009142"/>
    </source>
</evidence>
<dbReference type="PANTHER" id="PTHR30269">
    <property type="entry name" value="TRANSMEMBRANE PROTEIN YFCA"/>
    <property type="match status" value="1"/>
</dbReference>
<feature type="transmembrane region" description="Helical" evidence="8">
    <location>
        <begin position="137"/>
        <end position="158"/>
    </location>
</feature>
<keyword evidence="7 8" id="KW-0472">Membrane</keyword>
<gene>
    <name evidence="9" type="ORF">PSU4_35530</name>
</gene>
<keyword evidence="4 8" id="KW-1003">Cell membrane</keyword>
<dbReference type="GO" id="GO:0005886">
    <property type="term" value="C:plasma membrane"/>
    <property type="evidence" value="ECO:0007669"/>
    <property type="project" value="UniProtKB-SubCell"/>
</dbReference>
<keyword evidence="6 8" id="KW-1133">Transmembrane helix</keyword>
<dbReference type="InterPro" id="IPR052017">
    <property type="entry name" value="TSUP"/>
</dbReference>
<name>A0A511DIG8_9PSEU</name>